<gene>
    <name evidence="1" type="ORF">Scaly_0069300</name>
</gene>
<dbReference type="PANTHER" id="PTHR10775">
    <property type="entry name" value="OS08G0208400 PROTEIN"/>
    <property type="match status" value="1"/>
</dbReference>
<protein>
    <submittedName>
        <fullName evidence="1">Uncharacterized protein</fullName>
    </submittedName>
</protein>
<proteinExistence type="predicted"/>
<dbReference type="PANTHER" id="PTHR10775:SF188">
    <property type="entry name" value="TRANSPOSASE-ASSOCIATED DOMAIN-CONTAINING PROTEIN"/>
    <property type="match status" value="1"/>
</dbReference>
<organism evidence="1">
    <name type="scientific">Sesamum calycinum</name>
    <dbReference type="NCBI Taxonomy" id="2727403"/>
    <lineage>
        <taxon>Eukaryota</taxon>
        <taxon>Viridiplantae</taxon>
        <taxon>Streptophyta</taxon>
        <taxon>Embryophyta</taxon>
        <taxon>Tracheophyta</taxon>
        <taxon>Spermatophyta</taxon>
        <taxon>Magnoliopsida</taxon>
        <taxon>eudicotyledons</taxon>
        <taxon>Gunneridae</taxon>
        <taxon>Pentapetalae</taxon>
        <taxon>asterids</taxon>
        <taxon>lamiids</taxon>
        <taxon>Lamiales</taxon>
        <taxon>Pedaliaceae</taxon>
        <taxon>Sesamum</taxon>
    </lineage>
</organism>
<evidence type="ECO:0000313" key="1">
    <source>
        <dbReference type="EMBL" id="KAL0396209.1"/>
    </source>
</evidence>
<name>A0AAW2SV86_9LAMI</name>
<reference evidence="1" key="2">
    <citation type="journal article" date="2024" name="Plant">
        <title>Genomic evolution and insights into agronomic trait innovations of Sesamum species.</title>
        <authorList>
            <person name="Miao H."/>
            <person name="Wang L."/>
            <person name="Qu L."/>
            <person name="Liu H."/>
            <person name="Sun Y."/>
            <person name="Le M."/>
            <person name="Wang Q."/>
            <person name="Wei S."/>
            <person name="Zheng Y."/>
            <person name="Lin W."/>
            <person name="Duan Y."/>
            <person name="Cao H."/>
            <person name="Xiong S."/>
            <person name="Wang X."/>
            <person name="Wei L."/>
            <person name="Li C."/>
            <person name="Ma Q."/>
            <person name="Ju M."/>
            <person name="Zhao R."/>
            <person name="Li G."/>
            <person name="Mu C."/>
            <person name="Tian Q."/>
            <person name="Mei H."/>
            <person name="Zhang T."/>
            <person name="Gao T."/>
            <person name="Zhang H."/>
        </authorList>
    </citation>
    <scope>NUCLEOTIDE SEQUENCE</scope>
    <source>
        <strain evidence="1">KEN8</strain>
    </source>
</reference>
<sequence length="165" mass="18944">MYNKNISERAGLALKFEDGVKTFIEWAKCQHGHMDGDKISEESMQDYFEVATVPPVPEEQTPVAHVEDHFYNVVHAADQPLWNVCTQSQLAFVAKLVDIKVDGHISERLYDRISQWANNILPSDHILQGDYYNTKKLIKELGLSVEKIDACKNGFMLYWKDDVDL</sequence>
<comment type="caution">
    <text evidence="1">The sequence shown here is derived from an EMBL/GenBank/DDBJ whole genome shotgun (WGS) entry which is preliminary data.</text>
</comment>
<dbReference type="EMBL" id="JACGWM010000001">
    <property type="protein sequence ID" value="KAL0396209.1"/>
    <property type="molecule type" value="Genomic_DNA"/>
</dbReference>
<dbReference type="AlphaFoldDB" id="A0AAW2SV86"/>
<reference evidence="1" key="1">
    <citation type="submission" date="2020-06" db="EMBL/GenBank/DDBJ databases">
        <authorList>
            <person name="Li T."/>
            <person name="Hu X."/>
            <person name="Zhang T."/>
            <person name="Song X."/>
            <person name="Zhang H."/>
            <person name="Dai N."/>
            <person name="Sheng W."/>
            <person name="Hou X."/>
            <person name="Wei L."/>
        </authorList>
    </citation>
    <scope>NUCLEOTIDE SEQUENCE</scope>
    <source>
        <strain evidence="1">KEN8</strain>
        <tissue evidence="1">Leaf</tissue>
    </source>
</reference>
<accession>A0AAW2SV86</accession>